<feature type="compositionally biased region" description="Low complexity" evidence="1">
    <location>
        <begin position="300"/>
        <end position="315"/>
    </location>
</feature>
<proteinExistence type="predicted"/>
<name>E0S1G4_BUTPB</name>
<keyword evidence="2" id="KW-0812">Transmembrane</keyword>
<dbReference type="HOGENOM" id="CLU_076305_0_0_9"/>
<dbReference type="InterPro" id="IPR013783">
    <property type="entry name" value="Ig-like_fold"/>
</dbReference>
<dbReference type="AlphaFoldDB" id="E0S1G4"/>
<evidence type="ECO:0000313" key="5">
    <source>
        <dbReference type="Proteomes" id="UP000001299"/>
    </source>
</evidence>
<feature type="region of interest" description="Disordered" evidence="1">
    <location>
        <begin position="284"/>
        <end position="320"/>
    </location>
</feature>
<gene>
    <name evidence="4" type="ordered locus">bpr_I0897</name>
</gene>
<dbReference type="Gene3D" id="2.60.40.1140">
    <property type="entry name" value="Collagen-binding surface protein Cna, B-type domain"/>
    <property type="match status" value="1"/>
</dbReference>
<evidence type="ECO:0000256" key="1">
    <source>
        <dbReference type="SAM" id="MobiDB-lite"/>
    </source>
</evidence>
<sequence>MRKHFMNKKFAWRKLNISALLAMVLVITLCLPMQVNARGLIDTTQPGDMTLQYTSYEAENSDKIIPITGVKVSIYKVADISPNGEFKLWNTYSNIGNFPVTDINKINDQKIWKQIASVIGGFIYQNNIWPSASITTDSEGNAHFSGIDMGLYYVGPVVKNTNDCIYSFDPFMISVPGLDENDEWVNPVNALVARVKCKITMLPKDVSYEVLKSWNDAGYESARPSSIAVTLYCDGAEYKTVTLSASNNWRYSWTYMEGHVWTISEHVTGRYTVSLEQGGNTFRITNTYNPPETPPDTPETPETPGTPDTPSETPGLPSLPEVLGAVRDNLPAVLGARRLPQTGQLWWPLPVLVIVGILLIVRGIKKSREA</sequence>
<organism evidence="4 5">
    <name type="scientific">Butyrivibrio proteoclasticus (strain ATCC 51982 / DSM 14932 / B316)</name>
    <name type="common">Clostridium proteoclasticum</name>
    <dbReference type="NCBI Taxonomy" id="515622"/>
    <lineage>
        <taxon>Bacteria</taxon>
        <taxon>Bacillati</taxon>
        <taxon>Bacillota</taxon>
        <taxon>Clostridia</taxon>
        <taxon>Lachnospirales</taxon>
        <taxon>Lachnospiraceae</taxon>
        <taxon>Butyrivibrio</taxon>
    </lineage>
</organism>
<dbReference type="STRING" id="515622.bpr_I0897"/>
<keyword evidence="5" id="KW-1185">Reference proteome</keyword>
<protein>
    <submittedName>
        <fullName evidence="4">LPxTG motif-containing cell surface protein</fullName>
    </submittedName>
</protein>
<keyword evidence="2" id="KW-0472">Membrane</keyword>
<dbReference type="Gene3D" id="2.60.40.10">
    <property type="entry name" value="Immunoglobulins"/>
    <property type="match status" value="1"/>
</dbReference>
<dbReference type="Proteomes" id="UP000001299">
    <property type="component" value="Chromosome 1"/>
</dbReference>
<evidence type="ECO:0000256" key="2">
    <source>
        <dbReference type="SAM" id="Phobius"/>
    </source>
</evidence>
<evidence type="ECO:0000259" key="3">
    <source>
        <dbReference type="Pfam" id="PF05738"/>
    </source>
</evidence>
<dbReference type="InterPro" id="IPR008454">
    <property type="entry name" value="Collagen-bd_Cna-like_B-typ_dom"/>
</dbReference>
<evidence type="ECO:0000313" key="4">
    <source>
        <dbReference type="EMBL" id="ADL33639.1"/>
    </source>
</evidence>
<dbReference type="EMBL" id="CP001810">
    <property type="protein sequence ID" value="ADL33639.1"/>
    <property type="molecule type" value="Genomic_DNA"/>
</dbReference>
<dbReference type="KEGG" id="bpb:bpr_I0897"/>
<dbReference type="SUPFAM" id="SSF49478">
    <property type="entry name" value="Cna protein B-type domain"/>
    <property type="match status" value="1"/>
</dbReference>
<reference evidence="4 5" key="1">
    <citation type="journal article" date="2010" name="PLoS ONE">
        <title>The glycobiome of the rumen bacterium Butyrivibrio proteoclasticus B316(T) highlights adaptation to a polysaccharide-rich environment.</title>
        <authorList>
            <person name="Kelly W.J."/>
            <person name="Leahy S.C."/>
            <person name="Altermann E."/>
            <person name="Yeoman C.J."/>
            <person name="Dunne J.C."/>
            <person name="Kong Z."/>
            <person name="Pacheco D.M."/>
            <person name="Li D."/>
            <person name="Noel S.J."/>
            <person name="Moon C.D."/>
            <person name="Cookson A.L."/>
            <person name="Attwood G.T."/>
        </authorList>
    </citation>
    <scope>NUCLEOTIDE SEQUENCE [LARGE SCALE GENOMIC DNA]</scope>
    <source>
        <strain evidence="5">ATCC 51982 / DSM 14932 / B316</strain>
    </source>
</reference>
<dbReference type="eggNOG" id="ENOG5032RQN">
    <property type="taxonomic scope" value="Bacteria"/>
</dbReference>
<feature type="transmembrane region" description="Helical" evidence="2">
    <location>
        <begin position="345"/>
        <end position="364"/>
    </location>
</feature>
<feature type="domain" description="CNA-B" evidence="3">
    <location>
        <begin position="209"/>
        <end position="287"/>
    </location>
</feature>
<accession>E0S1G4</accession>
<keyword evidence="2" id="KW-1133">Transmembrane helix</keyword>
<dbReference type="CDD" id="cd00222">
    <property type="entry name" value="CollagenBindB"/>
    <property type="match status" value="1"/>
</dbReference>
<dbReference type="Pfam" id="PF05738">
    <property type="entry name" value="Cna_B"/>
    <property type="match status" value="1"/>
</dbReference>